<dbReference type="KEGG" id="lxl:KDY119_01665"/>
<evidence type="ECO:0000313" key="1">
    <source>
        <dbReference type="EMBL" id="QFU98156.1"/>
    </source>
</evidence>
<accession>A0A5P9QA73</accession>
<evidence type="ECO:0000313" key="2">
    <source>
        <dbReference type="Proteomes" id="UP000326702"/>
    </source>
</evidence>
<dbReference type="OrthoDB" id="5139398at2"/>
<reference evidence="1 2" key="1">
    <citation type="submission" date="2019-10" db="EMBL/GenBank/DDBJ databases">
        <title>Genome sequence of Luteimicrobium xylanilyticum HY-24.</title>
        <authorList>
            <person name="Kim D.Y."/>
            <person name="Park H.-Y."/>
        </authorList>
    </citation>
    <scope>NUCLEOTIDE SEQUENCE [LARGE SCALE GENOMIC DNA]</scope>
    <source>
        <strain evidence="1 2">HY-24</strain>
    </source>
</reference>
<sequence length="296" mass="30645">MTLPRTVDFPPTARLAGPHAPHLVLPAGTDTLAAARAWYEDARWLLSPDAARAEALPVVATGARFRGARTEAPVVAARLELTAGVVVDGPLAPGGPAAAAAVAHAGLRPDVDTYRLPDDPTAVAWATAAARHDGGAVVAAGQVRVPRPDDALVRLTTYAPSPAGLADVAALLRTALPSARPVRTTAATTDAPDALRQDLDYDGAVVVMPGWAEAAMPPALRTVDWRRVGPHVCTVTWLSPNPEDDPGSLDLMSLRRAVPWLVRTARVLRDGLGGTVLDADGFVADDATLGALAAAR</sequence>
<dbReference type="AlphaFoldDB" id="A0A5P9QA73"/>
<dbReference type="Proteomes" id="UP000326702">
    <property type="component" value="Chromosome"/>
</dbReference>
<proteinExistence type="predicted"/>
<dbReference type="RefSeq" id="WP_153022182.1">
    <property type="nucleotide sequence ID" value="NZ_BAABIH010000027.1"/>
</dbReference>
<dbReference type="EMBL" id="CP045529">
    <property type="protein sequence ID" value="QFU98156.1"/>
    <property type="molecule type" value="Genomic_DNA"/>
</dbReference>
<keyword evidence="2" id="KW-1185">Reference proteome</keyword>
<protein>
    <submittedName>
        <fullName evidence="1">Uncharacterized protein</fullName>
    </submittedName>
</protein>
<gene>
    <name evidence="1" type="ORF">KDY119_01665</name>
</gene>
<name>A0A5P9QA73_9MICO</name>
<organism evidence="1 2">
    <name type="scientific">Luteimicrobium xylanilyticum</name>
    <dbReference type="NCBI Taxonomy" id="1133546"/>
    <lineage>
        <taxon>Bacteria</taxon>
        <taxon>Bacillati</taxon>
        <taxon>Actinomycetota</taxon>
        <taxon>Actinomycetes</taxon>
        <taxon>Micrococcales</taxon>
        <taxon>Luteimicrobium</taxon>
    </lineage>
</organism>